<keyword evidence="3" id="KW-1185">Reference proteome</keyword>
<comment type="caution">
    <text evidence="2">The sequence shown here is derived from an EMBL/GenBank/DDBJ whole genome shotgun (WGS) entry which is preliminary data.</text>
</comment>
<evidence type="ECO:0000313" key="3">
    <source>
        <dbReference type="Proteomes" id="UP000561011"/>
    </source>
</evidence>
<feature type="domain" description="Helix-turn-helix" evidence="1">
    <location>
        <begin position="1"/>
        <end position="50"/>
    </location>
</feature>
<dbReference type="EMBL" id="JACBYE010000043">
    <property type="protein sequence ID" value="NYS94763.1"/>
    <property type="molecule type" value="Genomic_DNA"/>
</dbReference>
<reference evidence="2 3" key="1">
    <citation type="submission" date="2020-07" db="EMBL/GenBank/DDBJ databases">
        <title>MOT database genomes.</title>
        <authorList>
            <person name="Joseph S."/>
            <person name="Aduse-Opoku J."/>
            <person name="Hashim A."/>
            <person name="Wade W."/>
            <person name="Curtis M."/>
        </authorList>
    </citation>
    <scope>NUCLEOTIDE SEQUENCE [LARGE SCALE GENOMIC DNA]</scope>
    <source>
        <strain evidence="2 3">DSM 100099</strain>
    </source>
</reference>
<dbReference type="InterPro" id="IPR041657">
    <property type="entry name" value="HTH_17"/>
</dbReference>
<name>A0A853EZQ4_9MICO</name>
<gene>
    <name evidence="2" type="ORF">HZZ10_14685</name>
</gene>
<sequence>MLSVTETATRTGLSTRRVRALISGGVLRATKVGAAYVVDDRDLDDFLRRERPAHTRAFSPRVAWAAAALLDGAQAGWLRADERSRLRSRLTSTGAAPGTWQAWTARLAQTRTTFRASPAQVEAVLSAPSTVRSGRSASNLVTDPLVGLASATVWTSTLDDVDHLRRHLGLLRSDAGNVTISTPPPIGLTALGTDGHNAFRLVVAHDLLTEDDPRSTSAGTALLNAITTSRAISS</sequence>
<dbReference type="Pfam" id="PF12728">
    <property type="entry name" value="HTH_17"/>
    <property type="match status" value="1"/>
</dbReference>
<proteinExistence type="predicted"/>
<protein>
    <submittedName>
        <fullName evidence="2">Helix-turn-helix domain-containing protein</fullName>
    </submittedName>
</protein>
<dbReference type="AlphaFoldDB" id="A0A853EZQ4"/>
<dbReference type="Proteomes" id="UP000561011">
    <property type="component" value="Unassembled WGS sequence"/>
</dbReference>
<evidence type="ECO:0000259" key="1">
    <source>
        <dbReference type="Pfam" id="PF12728"/>
    </source>
</evidence>
<accession>A0A853EZQ4</accession>
<organism evidence="2 3">
    <name type="scientific">Sanguibacter inulinus</name>
    <dbReference type="NCBI Taxonomy" id="60922"/>
    <lineage>
        <taxon>Bacteria</taxon>
        <taxon>Bacillati</taxon>
        <taxon>Actinomycetota</taxon>
        <taxon>Actinomycetes</taxon>
        <taxon>Micrococcales</taxon>
        <taxon>Sanguibacteraceae</taxon>
        <taxon>Sanguibacter</taxon>
    </lineage>
</organism>
<evidence type="ECO:0000313" key="2">
    <source>
        <dbReference type="EMBL" id="NYS94763.1"/>
    </source>
</evidence>